<dbReference type="GO" id="GO:0006879">
    <property type="term" value="P:intracellular iron ion homeostasis"/>
    <property type="evidence" value="ECO:0007669"/>
    <property type="project" value="TreeGrafter"/>
</dbReference>
<comment type="pathway">
    <text evidence="2">Siderophore biosynthesis.</text>
</comment>
<keyword evidence="6" id="KW-0285">Flavoprotein</keyword>
<comment type="similarity">
    <text evidence="3">Belongs to the lysine N(6)-hydroxylase/L-ornithine N(5)-oxygenase family.</text>
</comment>
<dbReference type="InterPro" id="IPR025700">
    <property type="entry name" value="Lys/Orn_oxygenase"/>
</dbReference>
<evidence type="ECO:0000256" key="12">
    <source>
        <dbReference type="ARBA" id="ARBA00049248"/>
    </source>
</evidence>
<dbReference type="Gene3D" id="3.50.50.60">
    <property type="entry name" value="FAD/NAD(P)-binding domain"/>
    <property type="match status" value="1"/>
</dbReference>
<evidence type="ECO:0000313" key="14">
    <source>
        <dbReference type="EMBL" id="CRG90992.1"/>
    </source>
</evidence>
<dbReference type="EC" id="1.14.13.196" evidence="4"/>
<keyword evidence="9" id="KW-0560">Oxidoreductase</keyword>
<evidence type="ECO:0000256" key="13">
    <source>
        <dbReference type="SAM" id="MobiDB-lite"/>
    </source>
</evidence>
<reference evidence="14 15" key="1">
    <citation type="submission" date="2015-04" db="EMBL/GenBank/DDBJ databases">
        <authorList>
            <person name="Syromyatnikov M.Y."/>
            <person name="Popov V.N."/>
        </authorList>
    </citation>
    <scope>NUCLEOTIDE SEQUENCE [LARGE SCALE GENOMIC DNA]</scope>
    <source>
        <strain evidence="14">WF-38-12</strain>
    </source>
</reference>
<evidence type="ECO:0000256" key="6">
    <source>
        <dbReference type="ARBA" id="ARBA00022630"/>
    </source>
</evidence>
<dbReference type="InterPro" id="IPR036188">
    <property type="entry name" value="FAD/NAD-bd_sf"/>
</dbReference>
<sequence>MEQSQNIQGVPVPFEGKSTSSPHSQQYDILCVGFGPAALAIAIAIREREFSNKKILFLERQTEFGWHTGMLLPGTKMQISFMKDLATMRNPQSYFTFANYLHKHDRLANFINLSTHTPFREEFNDYMKWCASHFGDWVQYNQEVIKVTPVKNNASNQVVESFGVTARDVKSRSTRHLYAKHVIIANGGEMSIPDGLRGPRLNKQIIHSSQYLNTVPRQFKDDNAEYLFAVVGGGQSAVEIAEDLQSRYPKSRVTLIFRDSALRPSDDSPFVNEIFDPASVDEFYSLNSANRKESLIKNKATNYSVVRMHLIEGIYEKLYRQKLLCPDSRNWTLSLLHNTEVTGIQGSDTSSKKAIKLQLKNTMTGENSTTSDAFDMVVAATGYRRNPFLSILEELKPLLLSGPENNGHLVQRNYRVLFQPGSVVRDAGVWLQGSCENSHGISDSLLSILAVRADEILDSLMASEKTINRARL</sequence>
<dbReference type="AlphaFoldDB" id="A0A0U1M6M5"/>
<gene>
    <name evidence="14" type="ORF">PISL3812_08040</name>
</gene>
<evidence type="ECO:0000256" key="4">
    <source>
        <dbReference type="ARBA" id="ARBA00012881"/>
    </source>
</evidence>
<dbReference type="Pfam" id="PF13434">
    <property type="entry name" value="Lys_Orn_oxgnase"/>
    <property type="match status" value="1"/>
</dbReference>
<keyword evidence="15" id="KW-1185">Reference proteome</keyword>
<evidence type="ECO:0000313" key="15">
    <source>
        <dbReference type="Proteomes" id="UP000054383"/>
    </source>
</evidence>
<dbReference type="GO" id="GO:0016491">
    <property type="term" value="F:oxidoreductase activity"/>
    <property type="evidence" value="ECO:0007669"/>
    <property type="project" value="UniProtKB-KW"/>
</dbReference>
<comment type="catalytic activity">
    <reaction evidence="11">
        <text>L-ornithine + NADPH + O2 = N(5)-hydroxy-L-ornithine + NADP(+) + H2O</text>
        <dbReference type="Rhea" id="RHEA:41508"/>
        <dbReference type="ChEBI" id="CHEBI:15377"/>
        <dbReference type="ChEBI" id="CHEBI:15379"/>
        <dbReference type="ChEBI" id="CHEBI:46911"/>
        <dbReference type="ChEBI" id="CHEBI:57783"/>
        <dbReference type="ChEBI" id="CHEBI:58349"/>
        <dbReference type="ChEBI" id="CHEBI:78275"/>
        <dbReference type="EC" id="1.14.13.196"/>
    </reaction>
</comment>
<evidence type="ECO:0000256" key="11">
    <source>
        <dbReference type="ARBA" id="ARBA00047598"/>
    </source>
</evidence>
<evidence type="ECO:0000256" key="7">
    <source>
        <dbReference type="ARBA" id="ARBA00022827"/>
    </source>
</evidence>
<name>A0A0U1M6M5_TALIS</name>
<dbReference type="SUPFAM" id="SSF51905">
    <property type="entry name" value="FAD/NAD(P)-binding domain"/>
    <property type="match status" value="2"/>
</dbReference>
<evidence type="ECO:0000256" key="10">
    <source>
        <dbReference type="ARBA" id="ARBA00030351"/>
    </source>
</evidence>
<proteinExistence type="inferred from homology"/>
<evidence type="ECO:0000256" key="9">
    <source>
        <dbReference type="ARBA" id="ARBA00023002"/>
    </source>
</evidence>
<evidence type="ECO:0000256" key="8">
    <source>
        <dbReference type="ARBA" id="ARBA00022857"/>
    </source>
</evidence>
<evidence type="ECO:0000256" key="1">
    <source>
        <dbReference type="ARBA" id="ARBA00001974"/>
    </source>
</evidence>
<protein>
    <recommendedName>
        <fullName evidence="5">L-ornithine N(5)-monooxygenase</fullName>
        <ecNumber evidence="4">1.14.13.196</ecNumber>
    </recommendedName>
    <alternativeName>
        <fullName evidence="10">L-ornithine N(5)-oxygenase</fullName>
    </alternativeName>
</protein>
<dbReference type="OrthoDB" id="3519933at2759"/>
<evidence type="ECO:0000256" key="2">
    <source>
        <dbReference type="ARBA" id="ARBA00004924"/>
    </source>
</evidence>
<dbReference type="PANTHER" id="PTHR42802">
    <property type="entry name" value="MONOOXYGENASE"/>
    <property type="match status" value="1"/>
</dbReference>
<comment type="catalytic activity">
    <reaction evidence="12">
        <text>L-ornithine + NADH + O2 = N(5)-hydroxy-L-ornithine + NAD(+) + H2O</text>
        <dbReference type="Rhea" id="RHEA:41512"/>
        <dbReference type="ChEBI" id="CHEBI:15377"/>
        <dbReference type="ChEBI" id="CHEBI:15379"/>
        <dbReference type="ChEBI" id="CHEBI:46911"/>
        <dbReference type="ChEBI" id="CHEBI:57540"/>
        <dbReference type="ChEBI" id="CHEBI:57945"/>
        <dbReference type="ChEBI" id="CHEBI:78275"/>
        <dbReference type="EC" id="1.14.13.196"/>
    </reaction>
</comment>
<dbReference type="Proteomes" id="UP000054383">
    <property type="component" value="Unassembled WGS sequence"/>
</dbReference>
<accession>A0A0U1M6M5</accession>
<keyword evidence="8" id="KW-0521">NADP</keyword>
<organism evidence="14 15">
    <name type="scientific">Talaromyces islandicus</name>
    <name type="common">Penicillium islandicum</name>
    <dbReference type="NCBI Taxonomy" id="28573"/>
    <lineage>
        <taxon>Eukaryota</taxon>
        <taxon>Fungi</taxon>
        <taxon>Dikarya</taxon>
        <taxon>Ascomycota</taxon>
        <taxon>Pezizomycotina</taxon>
        <taxon>Eurotiomycetes</taxon>
        <taxon>Eurotiomycetidae</taxon>
        <taxon>Eurotiales</taxon>
        <taxon>Trichocomaceae</taxon>
        <taxon>Talaromyces</taxon>
        <taxon>Talaromyces sect. Islandici</taxon>
    </lineage>
</organism>
<comment type="cofactor">
    <cofactor evidence="1">
        <name>FAD</name>
        <dbReference type="ChEBI" id="CHEBI:57692"/>
    </cofactor>
</comment>
<evidence type="ECO:0000256" key="3">
    <source>
        <dbReference type="ARBA" id="ARBA00007588"/>
    </source>
</evidence>
<dbReference type="PRINTS" id="PR00368">
    <property type="entry name" value="FADPNR"/>
</dbReference>
<dbReference type="STRING" id="28573.A0A0U1M6M5"/>
<dbReference type="OMA" id="FYIRESF"/>
<dbReference type="PANTHER" id="PTHR42802:SF1">
    <property type="entry name" value="L-ORNITHINE N(5)-MONOOXYGENASE"/>
    <property type="match status" value="1"/>
</dbReference>
<feature type="region of interest" description="Disordered" evidence="13">
    <location>
        <begin position="1"/>
        <end position="21"/>
    </location>
</feature>
<evidence type="ECO:0000256" key="5">
    <source>
        <dbReference type="ARBA" id="ARBA00018612"/>
    </source>
</evidence>
<dbReference type="EMBL" id="CVMT01000009">
    <property type="protein sequence ID" value="CRG90992.1"/>
    <property type="molecule type" value="Genomic_DNA"/>
</dbReference>
<keyword evidence="7" id="KW-0274">FAD</keyword>